<feature type="domain" description="Cadherin" evidence="6">
    <location>
        <begin position="1074"/>
        <end position="1176"/>
    </location>
</feature>
<dbReference type="Proteomes" id="UP000059542">
    <property type="component" value="Chromosome"/>
</dbReference>
<dbReference type="GO" id="GO:0005509">
    <property type="term" value="F:calcium ion binding"/>
    <property type="evidence" value="ECO:0007669"/>
    <property type="project" value="InterPro"/>
</dbReference>
<dbReference type="InterPro" id="IPR003961">
    <property type="entry name" value="FN3_dom"/>
</dbReference>
<keyword evidence="10" id="KW-1185">Reference proteome</keyword>
<dbReference type="GO" id="GO:0016020">
    <property type="term" value="C:membrane"/>
    <property type="evidence" value="ECO:0007669"/>
    <property type="project" value="InterPro"/>
</dbReference>
<gene>
    <name evidence="9" type="ORF">AUC43_02430</name>
</gene>
<evidence type="ECO:0000256" key="1">
    <source>
        <dbReference type="ARBA" id="ARBA00022729"/>
    </source>
</evidence>
<dbReference type="InterPro" id="IPR015919">
    <property type="entry name" value="Cadherin-like_sf"/>
</dbReference>
<dbReference type="CDD" id="cd11304">
    <property type="entry name" value="Cadherin_repeat"/>
    <property type="match status" value="2"/>
</dbReference>
<keyword evidence="1 4" id="KW-0732">Signal</keyword>
<dbReference type="PROSITE" id="PS50093">
    <property type="entry name" value="PKD"/>
    <property type="match status" value="1"/>
</dbReference>
<dbReference type="PROSITE" id="PS50853">
    <property type="entry name" value="FN3"/>
    <property type="match status" value="1"/>
</dbReference>
<dbReference type="NCBIfam" id="TIGR04183">
    <property type="entry name" value="Por_Secre_tail"/>
    <property type="match status" value="1"/>
</dbReference>
<dbReference type="PROSITE" id="PS50825">
    <property type="entry name" value="HYR"/>
    <property type="match status" value="1"/>
</dbReference>
<dbReference type="KEGG" id="hyg:AUC43_02430"/>
<dbReference type="PANTHER" id="PTHR45460:SF2">
    <property type="entry name" value="ALPHA 1,3 GLUCANASE, GH71 FAMILY (EUROFUNG)"/>
    <property type="match status" value="1"/>
</dbReference>
<dbReference type="CDD" id="cd00063">
    <property type="entry name" value="FN3"/>
    <property type="match status" value="1"/>
</dbReference>
<dbReference type="SUPFAM" id="SSF49299">
    <property type="entry name" value="PKD domain"/>
    <property type="match status" value="1"/>
</dbReference>
<dbReference type="InterPro" id="IPR013783">
    <property type="entry name" value="Ig-like_fold"/>
</dbReference>
<dbReference type="GO" id="GO:0007156">
    <property type="term" value="P:homophilic cell adhesion via plasma membrane adhesion molecules"/>
    <property type="evidence" value="ECO:0007669"/>
    <property type="project" value="InterPro"/>
</dbReference>
<feature type="signal peptide" evidence="4">
    <location>
        <begin position="1"/>
        <end position="26"/>
    </location>
</feature>
<dbReference type="CDD" id="cd00146">
    <property type="entry name" value="PKD"/>
    <property type="match status" value="1"/>
</dbReference>
<dbReference type="InterPro" id="IPR028994">
    <property type="entry name" value="Integrin_alpha_N"/>
</dbReference>
<dbReference type="PANTHER" id="PTHR45460">
    <property type="entry name" value="SIMILAR TO CYSTEINE PROTEINASE"/>
    <property type="match status" value="1"/>
</dbReference>
<accession>A0A0U4C746</accession>
<dbReference type="SUPFAM" id="SSF81296">
    <property type="entry name" value="E set domains"/>
    <property type="match status" value="2"/>
</dbReference>
<feature type="chain" id="PRO_5006847591" description="PKD domain-containing protein" evidence="4">
    <location>
        <begin position="27"/>
        <end position="1845"/>
    </location>
</feature>
<feature type="domain" description="Cadherin" evidence="6">
    <location>
        <begin position="976"/>
        <end position="1075"/>
    </location>
</feature>
<dbReference type="Pfam" id="PF18911">
    <property type="entry name" value="PKD_4"/>
    <property type="match status" value="1"/>
</dbReference>
<keyword evidence="2" id="KW-0677">Repeat</keyword>
<protein>
    <recommendedName>
        <fullName evidence="11">PKD domain-containing protein</fullName>
    </recommendedName>
</protein>
<evidence type="ECO:0000313" key="9">
    <source>
        <dbReference type="EMBL" id="ALW84057.1"/>
    </source>
</evidence>
<sequence length="1845" mass="182027">MRSIRCFSAYRLWLLLAALLPVAARAQAPAITGFTPTSGPAGTSVSVTGTDLSGVTAVAVNGTAGTLTSTGTALGFTFAPGVGSTSGALTLATASGGATSAPNPVLRLQGTGGTSSDNTVYIDQVEIIDANGAVVPGGVANGSFESGAPAADIVYNPTTVTGWAFASPGFSIGNAAIATANSPFYPPTPPDGTHIALFQLRDGYVEQALSLGAGTYRVRFLMAQRQCCALPYDQAMRVLINGVAVGAALTTSSSSYVQVTSLPFTVSTAGTFIVPPLPTVVSTSPARNALAAGRAANVALTYGQAANAALAASVRVYSQQAGGRKALAATASGNTVTLDPSTDFKPGETVYVTSPAGAAKPYVYQFTAQAGAGSGTFAGTQNVPVGSGPQSVAVGDVDGDGDLDLVTANTGNSTVSVRLNGGDATGSNTGAFAGGQNVSVGASPYCVALADVDGDGDLDLLAANANNGSGTVSVRLNGGDATGSNTGVFTGTRNVPVGINPYCVVLADVDGDGDPDLVTANAGNTTVSVRLNGGDATGSNTGVFTGTQNVPVGASPRGVALADVDGDGDLDLLAANANNNTVSVRLNGGDATGSNTGAFSGTQTVPVGANPQSMAVADVDGDGDLDLVTANTGNSTVSVRLNGGDATGSNTGAFAGTRNVPVGSGPYCVALADVDGDGDLDLVTANIGSSTVSVRLNGGDATGSNTGAFAGTQNVPVGASPRGVALADVDGDGDLDLLAANYSSGTVSVRLNQETAPAITSFSTNPAAPGTLVTLSGTNLTGATALVINGTAATILSNTGTAITFNVPAGATATGSSSVATPAGTANSAAFAVLQAPVLAATTGATAAPEQTVTAVDAGMTVNDADGTTLASATVSLSSGLVPAEDVLAFVPAGNITGAYDAATGVLNLASAAPYATLADWQAVLQSITYLNTADAPTAADRTVSFVVNDGGLDSNPATKLVQVQAVNDAPGSPTDADAAPNAVAENATPGTPTGLTVTATDADNATLTYSLTDDANGRFVIDATTGVVTVANRAGLDFEVATSYTITAQATDGSLTSSAAFVINVSDVNEAPVVANQSYTTQEDGAAGTVVGTVLATDPDAGQALTYTLTAGNTNGAFALVGNQLQVANSAALDYAATPSFALTVSVTDNGTPTLASTATLTVTLTPAPCAAPTSLAVGGIGTSTASVSFLGTATATGGYTVRYATAGQPAQSLTSATSPVALTGLLPNTAYDVTVTSTCSRTQTAASTTVSFTTLCQIPALAAIANQSVNVGANACGASVSFSASASGTPAPSVTFTLGGAAIASPYVFPVGISTITATASSCGGIATRTFTVTVTDNVNPTITAPVAKVVSTDAGQCSATGIALGSPVTADNCTVQSVTNNAPASFGKGNTTVTWTVTDASGNTATATQLVTVVDNQAPTITAPANLSLANDAKACARALATVALGTPAAADNCGTVTVTNNAPTSFPVGTTTVTWTVTDGSNRTSTATQLVTITNAAPVLGDIAGPGAPLSIAAATVSLSANFIDNNLTAATWTWDDGGTSAGTLSGATVSGSHAYTTPGVYKVGLTVRDACGLSATTFYEYVVVYDPNGGFVTGHGAIASPMNPALPFMQVGGTAKFGFVAKYAKGSTTQVDGNTGFEFKAGNLDFESTSLTATRLVIAGERANYKGVGTINGAGTYGFLVAAIDGDYNGGTGPDRFRIKIWNTATSAVVYDNQAGADENDPATTAISYGAIIIQTPKSSAPANLVEATETATLTAATFGAYPNPVHEQTTAAFAFDQDEDYAVEVYDVTGRLVQRLQAGHAAAGQLVQVTWTPGNAATGVYSLRLVTKHGVQQLRLVRQ</sequence>
<dbReference type="EMBL" id="CP013909">
    <property type="protein sequence ID" value="ALW84057.1"/>
    <property type="molecule type" value="Genomic_DNA"/>
</dbReference>
<evidence type="ECO:0000259" key="7">
    <source>
        <dbReference type="PROSITE" id="PS50825"/>
    </source>
</evidence>
<dbReference type="SMART" id="SM00060">
    <property type="entry name" value="FN3"/>
    <property type="match status" value="2"/>
</dbReference>
<proteinExistence type="predicted"/>
<evidence type="ECO:0000259" key="6">
    <source>
        <dbReference type="PROSITE" id="PS50268"/>
    </source>
</evidence>
<dbReference type="SUPFAM" id="SSF49313">
    <property type="entry name" value="Cadherin-like"/>
    <property type="match status" value="2"/>
</dbReference>
<feature type="region of interest" description="Disordered" evidence="3">
    <location>
        <begin position="969"/>
        <end position="993"/>
    </location>
</feature>
<evidence type="ECO:0000256" key="2">
    <source>
        <dbReference type="ARBA" id="ARBA00022737"/>
    </source>
</evidence>
<dbReference type="Gene3D" id="2.60.40.60">
    <property type="entry name" value="Cadherins"/>
    <property type="match status" value="2"/>
</dbReference>
<dbReference type="SUPFAM" id="SSF69318">
    <property type="entry name" value="Integrin alpha N-terminal domain"/>
    <property type="match status" value="1"/>
</dbReference>
<dbReference type="Gene3D" id="2.60.40.10">
    <property type="entry name" value="Immunoglobulins"/>
    <property type="match status" value="4"/>
</dbReference>
<evidence type="ECO:0000259" key="8">
    <source>
        <dbReference type="PROSITE" id="PS50853"/>
    </source>
</evidence>
<dbReference type="InterPro" id="IPR036116">
    <property type="entry name" value="FN3_sf"/>
</dbReference>
<dbReference type="SUPFAM" id="SSF49265">
    <property type="entry name" value="Fibronectin type III"/>
    <property type="match status" value="1"/>
</dbReference>
<dbReference type="Gene3D" id="2.130.10.130">
    <property type="entry name" value="Integrin alpha, N-terminal"/>
    <property type="match status" value="2"/>
</dbReference>
<evidence type="ECO:0000313" key="10">
    <source>
        <dbReference type="Proteomes" id="UP000059542"/>
    </source>
</evidence>
<dbReference type="SMART" id="SM00112">
    <property type="entry name" value="CA"/>
    <property type="match status" value="2"/>
</dbReference>
<dbReference type="InterPro" id="IPR003410">
    <property type="entry name" value="HYR_dom"/>
</dbReference>
<feature type="domain" description="PKD" evidence="5">
    <location>
        <begin position="1535"/>
        <end position="1588"/>
    </location>
</feature>
<feature type="domain" description="HYR" evidence="7">
    <location>
        <begin position="1417"/>
        <end position="1499"/>
    </location>
</feature>
<feature type="compositionally biased region" description="Low complexity" evidence="3">
    <location>
        <begin position="974"/>
        <end position="989"/>
    </location>
</feature>
<dbReference type="InterPro" id="IPR014756">
    <property type="entry name" value="Ig_E-set"/>
</dbReference>
<dbReference type="InterPro" id="IPR000601">
    <property type="entry name" value="PKD_dom"/>
</dbReference>
<evidence type="ECO:0000259" key="5">
    <source>
        <dbReference type="PROSITE" id="PS50093"/>
    </source>
</evidence>
<dbReference type="PROSITE" id="PS50268">
    <property type="entry name" value="CADHERIN_2"/>
    <property type="match status" value="2"/>
</dbReference>
<dbReference type="InterPro" id="IPR002126">
    <property type="entry name" value="Cadherin-like_dom"/>
</dbReference>
<name>A0A0U4C746_9BACT</name>
<feature type="domain" description="Fibronectin type-III" evidence="8">
    <location>
        <begin position="1173"/>
        <end position="1259"/>
    </location>
</feature>
<dbReference type="InterPro" id="IPR013517">
    <property type="entry name" value="FG-GAP"/>
</dbReference>
<dbReference type="InterPro" id="IPR035986">
    <property type="entry name" value="PKD_dom_sf"/>
</dbReference>
<evidence type="ECO:0000256" key="3">
    <source>
        <dbReference type="SAM" id="MobiDB-lite"/>
    </source>
</evidence>
<organism evidence="9 10">
    <name type="scientific">Hymenobacter sedentarius</name>
    <dbReference type="NCBI Taxonomy" id="1411621"/>
    <lineage>
        <taxon>Bacteria</taxon>
        <taxon>Pseudomonadati</taxon>
        <taxon>Bacteroidota</taxon>
        <taxon>Cytophagia</taxon>
        <taxon>Cytophagales</taxon>
        <taxon>Hymenobacteraceae</taxon>
        <taxon>Hymenobacter</taxon>
    </lineage>
</organism>
<dbReference type="STRING" id="1411621.AUC43_02430"/>
<evidence type="ECO:0000256" key="4">
    <source>
        <dbReference type="SAM" id="SignalP"/>
    </source>
</evidence>
<dbReference type="InterPro" id="IPR026444">
    <property type="entry name" value="Secre_tail"/>
</dbReference>
<evidence type="ECO:0008006" key="11">
    <source>
        <dbReference type="Google" id="ProtNLM"/>
    </source>
</evidence>
<reference evidence="9 10" key="1">
    <citation type="submission" date="2015-12" db="EMBL/GenBank/DDBJ databases">
        <authorList>
            <person name="Shamseldin A."/>
            <person name="Moawad H."/>
            <person name="Abd El-Rahim W.M."/>
            <person name="Sadowsky M.J."/>
        </authorList>
    </citation>
    <scope>NUCLEOTIDE SEQUENCE [LARGE SCALE GENOMIC DNA]</scope>
    <source>
        <strain evidence="9 10">DG5B</strain>
    </source>
</reference>
<dbReference type="Pfam" id="PF13517">
    <property type="entry name" value="FG-GAP_3"/>
    <property type="match status" value="4"/>
</dbReference>
<dbReference type="Pfam" id="PF00028">
    <property type="entry name" value="Cadherin"/>
    <property type="match status" value="2"/>
</dbReference>